<keyword evidence="2" id="KW-1185">Reference proteome</keyword>
<dbReference type="EMBL" id="KZ825400">
    <property type="protein sequence ID" value="RAH40791.1"/>
    <property type="molecule type" value="Genomic_DNA"/>
</dbReference>
<dbReference type="Proteomes" id="UP000249057">
    <property type="component" value="Unassembled WGS sequence"/>
</dbReference>
<protein>
    <submittedName>
        <fullName evidence="1">Uncharacterized protein</fullName>
    </submittedName>
</protein>
<proteinExistence type="predicted"/>
<organism evidence="1 2">
    <name type="scientific">Aspergillus brunneoviolaceus CBS 621.78</name>
    <dbReference type="NCBI Taxonomy" id="1450534"/>
    <lineage>
        <taxon>Eukaryota</taxon>
        <taxon>Fungi</taxon>
        <taxon>Dikarya</taxon>
        <taxon>Ascomycota</taxon>
        <taxon>Pezizomycotina</taxon>
        <taxon>Eurotiomycetes</taxon>
        <taxon>Eurotiomycetidae</taxon>
        <taxon>Eurotiales</taxon>
        <taxon>Aspergillaceae</taxon>
        <taxon>Aspergillus</taxon>
        <taxon>Aspergillus subgen. Circumdati</taxon>
    </lineage>
</organism>
<evidence type="ECO:0000313" key="2">
    <source>
        <dbReference type="Proteomes" id="UP000249057"/>
    </source>
</evidence>
<sequence length="56" mass="6130">MAADLPQQQNKTVKRVKNRRGQVEVVILYLVTAPISQGYHWSLHGVKPSSVGGMVG</sequence>
<evidence type="ECO:0000313" key="1">
    <source>
        <dbReference type="EMBL" id="RAH40791.1"/>
    </source>
</evidence>
<accession>A0ACD1FUW8</accession>
<name>A0ACD1FUW8_9EURO</name>
<reference evidence="1" key="1">
    <citation type="submission" date="2018-02" db="EMBL/GenBank/DDBJ databases">
        <title>The genomes of Aspergillus section Nigri reveals drivers in fungal speciation.</title>
        <authorList>
            <consortium name="DOE Joint Genome Institute"/>
            <person name="Vesth T.C."/>
            <person name="Nybo J."/>
            <person name="Theobald S."/>
            <person name="Brandl J."/>
            <person name="Frisvad J.C."/>
            <person name="Nielsen K.F."/>
            <person name="Lyhne E.K."/>
            <person name="Kogle M.E."/>
            <person name="Kuo A."/>
            <person name="Riley R."/>
            <person name="Clum A."/>
            <person name="Nolan M."/>
            <person name="Lipzen A."/>
            <person name="Salamov A."/>
            <person name="Henrissat B."/>
            <person name="Wiebenga A."/>
            <person name="De vries R.P."/>
            <person name="Grigoriev I.V."/>
            <person name="Mortensen U.H."/>
            <person name="Andersen M.R."/>
            <person name="Baker S.E."/>
        </authorList>
    </citation>
    <scope>NUCLEOTIDE SEQUENCE</scope>
    <source>
        <strain evidence="1">CBS 621.78</strain>
    </source>
</reference>
<gene>
    <name evidence="1" type="ORF">BO95DRAFT_447525</name>
</gene>